<evidence type="ECO:0000313" key="1">
    <source>
        <dbReference type="EMBL" id="EFB74055.1"/>
    </source>
</evidence>
<accession>D1NXB6</accession>
<name>D1NXB6_9GAMM</name>
<dbReference type="AlphaFoldDB" id="D1NXB6"/>
<protein>
    <submittedName>
        <fullName evidence="1">Uncharacterized protein</fullName>
    </submittedName>
</protein>
<dbReference type="EMBL" id="ABXV02000002">
    <property type="protein sequence ID" value="EFB74055.1"/>
    <property type="molecule type" value="Genomic_DNA"/>
</dbReference>
<dbReference type="Proteomes" id="UP000005512">
    <property type="component" value="Unassembled WGS sequence"/>
</dbReference>
<comment type="caution">
    <text evidence="1">The sequence shown here is derived from an EMBL/GenBank/DDBJ whole genome shotgun (WGS) entry which is preliminary data.</text>
</comment>
<gene>
    <name evidence="1" type="ORF">PROVRUST_04544</name>
</gene>
<keyword evidence="2" id="KW-1185">Reference proteome</keyword>
<evidence type="ECO:0000313" key="2">
    <source>
        <dbReference type="Proteomes" id="UP000005512"/>
    </source>
</evidence>
<reference evidence="1" key="1">
    <citation type="submission" date="2009-12" db="EMBL/GenBank/DDBJ databases">
        <authorList>
            <person name="Weinstock G."/>
            <person name="Sodergren E."/>
            <person name="Clifton S."/>
            <person name="Fulton L."/>
            <person name="Fulton B."/>
            <person name="Courtney L."/>
            <person name="Fronick C."/>
            <person name="Harrison M."/>
            <person name="Strong C."/>
            <person name="Farmer C."/>
            <person name="Delahaunty K."/>
            <person name="Markovic C."/>
            <person name="Hall O."/>
            <person name="Minx P."/>
            <person name="Tomlinson C."/>
            <person name="Mitreva M."/>
            <person name="Nelson J."/>
            <person name="Hou S."/>
            <person name="Wollam A."/>
            <person name="Pepin K.H."/>
            <person name="Johnson M."/>
            <person name="Bhonagiri V."/>
            <person name="Nash W.E."/>
            <person name="Warren W."/>
            <person name="Chinwalla A."/>
            <person name="Mardis E.R."/>
            <person name="Wilson R.K."/>
        </authorList>
    </citation>
    <scope>NUCLEOTIDE SEQUENCE [LARGE SCALE GENOMIC DNA]</scope>
    <source>
        <strain evidence="1">DSM 4541</strain>
    </source>
</reference>
<sequence length="45" mass="4808">MMTQGMAIKIADYLVCGKVAVLAIAQATGKSDILPPNIFHNAYDI</sequence>
<dbReference type="HOGENOM" id="CLU_3203999_0_0_6"/>
<organism evidence="1 2">
    <name type="scientific">Providencia rustigianii DSM 4541</name>
    <dbReference type="NCBI Taxonomy" id="500637"/>
    <lineage>
        <taxon>Bacteria</taxon>
        <taxon>Pseudomonadati</taxon>
        <taxon>Pseudomonadota</taxon>
        <taxon>Gammaproteobacteria</taxon>
        <taxon>Enterobacterales</taxon>
        <taxon>Morganellaceae</taxon>
        <taxon>Providencia</taxon>
    </lineage>
</organism>
<proteinExistence type="predicted"/>